<dbReference type="Proteomes" id="UP001147653">
    <property type="component" value="Unassembled WGS sequence"/>
</dbReference>
<evidence type="ECO:0000256" key="1">
    <source>
        <dbReference type="SAM" id="MobiDB-lite"/>
    </source>
</evidence>
<dbReference type="RefSeq" id="WP_270030138.1">
    <property type="nucleotide sequence ID" value="NZ_JAPDDP010000128.1"/>
</dbReference>
<sequence>MSKLASAIKRTLGGSSAEPTVHFHQGTNEAFPEVCHEGACSRPQLSVRG</sequence>
<gene>
    <name evidence="2" type="ORF">OJ997_35305</name>
</gene>
<comment type="caution">
    <text evidence="2">The sequence shown here is derived from an EMBL/GenBank/DDBJ whole genome shotgun (WGS) entry which is preliminary data.</text>
</comment>
<proteinExistence type="predicted"/>
<feature type="region of interest" description="Disordered" evidence="1">
    <location>
        <begin position="1"/>
        <end position="25"/>
    </location>
</feature>
<keyword evidence="3" id="KW-1185">Reference proteome</keyword>
<evidence type="ECO:0000313" key="3">
    <source>
        <dbReference type="Proteomes" id="UP001147653"/>
    </source>
</evidence>
<protein>
    <submittedName>
        <fullName evidence="2">Uncharacterized protein</fullName>
    </submittedName>
</protein>
<dbReference type="EMBL" id="JAPDDP010000128">
    <property type="protein sequence ID" value="MDA0185627.1"/>
    <property type="molecule type" value="Genomic_DNA"/>
</dbReference>
<accession>A0A9X3SJT9</accession>
<dbReference type="AlphaFoldDB" id="A0A9X3SJT9"/>
<reference evidence="2" key="1">
    <citation type="submission" date="2022-10" db="EMBL/GenBank/DDBJ databases">
        <title>The WGS of Solirubrobacter phytolaccae KCTC 29190.</title>
        <authorList>
            <person name="Jiang Z."/>
        </authorList>
    </citation>
    <scope>NUCLEOTIDE SEQUENCE</scope>
    <source>
        <strain evidence="2">KCTC 29190</strain>
    </source>
</reference>
<name>A0A9X3SJT9_9ACTN</name>
<evidence type="ECO:0000313" key="2">
    <source>
        <dbReference type="EMBL" id="MDA0185627.1"/>
    </source>
</evidence>
<organism evidence="2 3">
    <name type="scientific">Solirubrobacter phytolaccae</name>
    <dbReference type="NCBI Taxonomy" id="1404360"/>
    <lineage>
        <taxon>Bacteria</taxon>
        <taxon>Bacillati</taxon>
        <taxon>Actinomycetota</taxon>
        <taxon>Thermoleophilia</taxon>
        <taxon>Solirubrobacterales</taxon>
        <taxon>Solirubrobacteraceae</taxon>
        <taxon>Solirubrobacter</taxon>
    </lineage>
</organism>